<protein>
    <submittedName>
        <fullName evidence="2">Uncharacterized protein</fullName>
    </submittedName>
</protein>
<dbReference type="AlphaFoldDB" id="A0AAN8P6I2"/>
<feature type="region of interest" description="Disordered" evidence="1">
    <location>
        <begin position="1"/>
        <end position="22"/>
    </location>
</feature>
<feature type="region of interest" description="Disordered" evidence="1">
    <location>
        <begin position="127"/>
        <end position="174"/>
    </location>
</feature>
<sequence>MRTSRREERKGKERKGQRDGSVSAFKRWEEPIIRQEPSQKGCEIFILYYDKLRSNIEATDAIKKNLNVDYIITTTEITKMAYLYEMTMDHGSIFRLSASLHHVPLPQSENDNPTIDWTGTCLEDPWKFEPDEMEASEEFEPNDLGNPKKNGRQLKEKLPNGATKHGPNPRGHLP</sequence>
<feature type="compositionally biased region" description="Basic and acidic residues" evidence="1">
    <location>
        <begin position="1"/>
        <end position="18"/>
    </location>
</feature>
<dbReference type="Proteomes" id="UP001372834">
    <property type="component" value="Unassembled WGS sequence"/>
</dbReference>
<feature type="compositionally biased region" description="Acidic residues" evidence="1">
    <location>
        <begin position="131"/>
        <end position="141"/>
    </location>
</feature>
<dbReference type="EMBL" id="JAWJWE010000005">
    <property type="protein sequence ID" value="KAK6634403.1"/>
    <property type="molecule type" value="Genomic_DNA"/>
</dbReference>
<comment type="caution">
    <text evidence="2">The sequence shown here is derived from an EMBL/GenBank/DDBJ whole genome shotgun (WGS) entry which is preliminary data.</text>
</comment>
<evidence type="ECO:0000313" key="3">
    <source>
        <dbReference type="Proteomes" id="UP001372834"/>
    </source>
</evidence>
<evidence type="ECO:0000313" key="2">
    <source>
        <dbReference type="EMBL" id="KAK6634403.1"/>
    </source>
</evidence>
<reference evidence="2 3" key="1">
    <citation type="submission" date="2023-10" db="EMBL/GenBank/DDBJ databases">
        <title>Genomes of two closely related lineages of the louse Polyplax serrata with different host specificities.</title>
        <authorList>
            <person name="Martinu J."/>
            <person name="Tarabai H."/>
            <person name="Stefka J."/>
            <person name="Hypsa V."/>
        </authorList>
    </citation>
    <scope>NUCLEOTIDE SEQUENCE [LARGE SCALE GENOMIC DNA]</scope>
    <source>
        <strain evidence="2">HR10_N</strain>
    </source>
</reference>
<organism evidence="2 3">
    <name type="scientific">Polyplax serrata</name>
    <name type="common">Common mouse louse</name>
    <dbReference type="NCBI Taxonomy" id="468196"/>
    <lineage>
        <taxon>Eukaryota</taxon>
        <taxon>Metazoa</taxon>
        <taxon>Ecdysozoa</taxon>
        <taxon>Arthropoda</taxon>
        <taxon>Hexapoda</taxon>
        <taxon>Insecta</taxon>
        <taxon>Pterygota</taxon>
        <taxon>Neoptera</taxon>
        <taxon>Paraneoptera</taxon>
        <taxon>Psocodea</taxon>
        <taxon>Troctomorpha</taxon>
        <taxon>Phthiraptera</taxon>
        <taxon>Anoplura</taxon>
        <taxon>Polyplacidae</taxon>
        <taxon>Polyplax</taxon>
    </lineage>
</organism>
<gene>
    <name evidence="2" type="ORF">RUM43_011804</name>
</gene>
<proteinExistence type="predicted"/>
<accession>A0AAN8P6I2</accession>
<evidence type="ECO:0000256" key="1">
    <source>
        <dbReference type="SAM" id="MobiDB-lite"/>
    </source>
</evidence>
<name>A0AAN8P6I2_POLSC</name>